<feature type="signal peptide" evidence="1">
    <location>
        <begin position="1"/>
        <end position="25"/>
    </location>
</feature>
<evidence type="ECO:0000256" key="1">
    <source>
        <dbReference type="SAM" id="SignalP"/>
    </source>
</evidence>
<accession>A0ABM7T815</accession>
<protein>
    <submittedName>
        <fullName evidence="2">Uncharacterized protein</fullName>
    </submittedName>
</protein>
<sequence>MQIKKFFIILLVSLLMFGEVTQAQKIPTSDTLKQGIYNISPEHKGYYRNIKLTTPDKPVTITLLNSKGAQILFAILSNENDYIKFGPIEIGETLIITGDGEISVIH</sequence>
<evidence type="ECO:0000313" key="2">
    <source>
        <dbReference type="EMBL" id="BCZ48110.1"/>
    </source>
</evidence>
<gene>
    <name evidence="2" type="ORF">psyc5s11_41770</name>
</gene>
<name>A0ABM7T815_9CLOT</name>
<evidence type="ECO:0000313" key="3">
    <source>
        <dbReference type="Proteomes" id="UP000824633"/>
    </source>
</evidence>
<dbReference type="Proteomes" id="UP000824633">
    <property type="component" value="Chromosome"/>
</dbReference>
<dbReference type="RefSeq" id="WP_224034403.1">
    <property type="nucleotide sequence ID" value="NZ_AP024849.1"/>
</dbReference>
<feature type="chain" id="PRO_5045080598" evidence="1">
    <location>
        <begin position="26"/>
        <end position="106"/>
    </location>
</feature>
<keyword evidence="3" id="KW-1185">Reference proteome</keyword>
<reference evidence="3" key="1">
    <citation type="submission" date="2021-07" db="EMBL/GenBank/DDBJ databases">
        <title>Complete genome sequencing of a Clostridium isolate.</title>
        <authorList>
            <person name="Ueki A."/>
            <person name="Tonouchi A."/>
        </authorList>
    </citation>
    <scope>NUCLEOTIDE SEQUENCE [LARGE SCALE GENOMIC DNA]</scope>
    <source>
        <strain evidence="3">C5S11</strain>
    </source>
</reference>
<organism evidence="2 3">
    <name type="scientific">Clostridium gelidum</name>
    <dbReference type="NCBI Taxonomy" id="704125"/>
    <lineage>
        <taxon>Bacteria</taxon>
        <taxon>Bacillati</taxon>
        <taxon>Bacillota</taxon>
        <taxon>Clostridia</taxon>
        <taxon>Eubacteriales</taxon>
        <taxon>Clostridiaceae</taxon>
        <taxon>Clostridium</taxon>
    </lineage>
</organism>
<keyword evidence="1" id="KW-0732">Signal</keyword>
<proteinExistence type="predicted"/>
<dbReference type="EMBL" id="AP024849">
    <property type="protein sequence ID" value="BCZ48110.1"/>
    <property type="molecule type" value="Genomic_DNA"/>
</dbReference>